<comment type="caution">
    <text evidence="1">The sequence shown here is derived from an EMBL/GenBank/DDBJ whole genome shotgun (WGS) entry which is preliminary data.</text>
</comment>
<dbReference type="Proteomes" id="UP000295620">
    <property type="component" value="Unassembled WGS sequence"/>
</dbReference>
<protein>
    <submittedName>
        <fullName evidence="1">Pentapeptide repeat protein</fullName>
    </submittedName>
</protein>
<dbReference type="SUPFAM" id="SSF141571">
    <property type="entry name" value="Pentapeptide repeat-like"/>
    <property type="match status" value="1"/>
</dbReference>
<reference evidence="1 2" key="1">
    <citation type="submission" date="2019-03" db="EMBL/GenBank/DDBJ databases">
        <title>Genomic Encyclopedia of Archaeal and Bacterial Type Strains, Phase II (KMG-II): from individual species to whole genera.</title>
        <authorList>
            <person name="Goeker M."/>
        </authorList>
    </citation>
    <scope>NUCLEOTIDE SEQUENCE [LARGE SCALE GENOMIC DNA]</scope>
    <source>
        <strain evidence="1 2">DSM 19035</strain>
    </source>
</reference>
<dbReference type="Pfam" id="PF00805">
    <property type="entry name" value="Pentapeptide"/>
    <property type="match status" value="1"/>
</dbReference>
<evidence type="ECO:0000313" key="2">
    <source>
        <dbReference type="Proteomes" id="UP000295620"/>
    </source>
</evidence>
<name>A0A4R6STR4_9SPHI</name>
<dbReference type="InterPro" id="IPR001646">
    <property type="entry name" value="5peptide_repeat"/>
</dbReference>
<proteinExistence type="predicted"/>
<keyword evidence="2" id="KW-1185">Reference proteome</keyword>
<dbReference type="AlphaFoldDB" id="A0A4R6STR4"/>
<gene>
    <name evidence="1" type="ORF">ATK78_2832</name>
</gene>
<sequence>MTKRELVNRWNSPDGQNVLKAVLRALKRSEPLGEVNGLEMIDNRFDLRGATLSTVKEQRTIGTKEHSLTQTTGSLKLKNADIESIDFSHADISYGLFQECTVTDCLFNETIAKEMDIYASDFESCVFGKTNFAYSFMNKNVAGNAGSFRNCKFLKTNLKETIFSFPIIDNCIFEDCELEGADFDGSRMRNVTFAGDVDSPFIRGYSWTAETSLFWIFNKINPRDYPNLMENIDFSRANIKDILFLDEIDLTNCKFPATGDFIMVNNVTKLFPKLRDIVVKEWQDEDKKYALSLIDNLYYSPKKQGMTLDVISTIHSEHLGKEFQERLDQLIREHNVDL</sequence>
<organism evidence="1 2">
    <name type="scientific">Pedobacter metabolipauper</name>
    <dbReference type="NCBI Taxonomy" id="425513"/>
    <lineage>
        <taxon>Bacteria</taxon>
        <taxon>Pseudomonadati</taxon>
        <taxon>Bacteroidota</taxon>
        <taxon>Sphingobacteriia</taxon>
        <taxon>Sphingobacteriales</taxon>
        <taxon>Sphingobacteriaceae</taxon>
        <taxon>Pedobacter</taxon>
    </lineage>
</organism>
<dbReference type="OrthoDB" id="9812495at2"/>
<accession>A0A4R6STR4</accession>
<evidence type="ECO:0000313" key="1">
    <source>
        <dbReference type="EMBL" id="TDQ08323.1"/>
    </source>
</evidence>
<dbReference type="EMBL" id="SNYC01000005">
    <property type="protein sequence ID" value="TDQ08323.1"/>
    <property type="molecule type" value="Genomic_DNA"/>
</dbReference>
<dbReference type="Gene3D" id="2.160.20.80">
    <property type="entry name" value="E3 ubiquitin-protein ligase SopA"/>
    <property type="match status" value="1"/>
</dbReference>